<dbReference type="SMART" id="SM00448">
    <property type="entry name" value="REC"/>
    <property type="match status" value="1"/>
</dbReference>
<proteinExistence type="predicted"/>
<gene>
    <name evidence="6" type="ORF">FAZ69_06540</name>
</gene>
<feature type="domain" description="HTH luxR-type" evidence="4">
    <location>
        <begin position="147"/>
        <end position="212"/>
    </location>
</feature>
<dbReference type="PROSITE" id="PS50110">
    <property type="entry name" value="RESPONSE_REGULATORY"/>
    <property type="match status" value="1"/>
</dbReference>
<keyword evidence="1 3" id="KW-0597">Phosphoprotein</keyword>
<evidence type="ECO:0000313" key="7">
    <source>
        <dbReference type="Proteomes" id="UP000305539"/>
    </source>
</evidence>
<dbReference type="CDD" id="cd17535">
    <property type="entry name" value="REC_NarL-like"/>
    <property type="match status" value="1"/>
</dbReference>
<reference evidence="6 7" key="1">
    <citation type="submission" date="2019-04" db="EMBL/GenBank/DDBJ databases">
        <title>Trinickia sp. 7GSK02, isolated from subtropical forest soil.</title>
        <authorList>
            <person name="Gao Z.-H."/>
            <person name="Qiu L.-H."/>
        </authorList>
    </citation>
    <scope>NUCLEOTIDE SEQUENCE [LARGE SCALE GENOMIC DNA]</scope>
    <source>
        <strain evidence="6 7">7GSK02</strain>
    </source>
</reference>
<dbReference type="CDD" id="cd06170">
    <property type="entry name" value="LuxR_C_like"/>
    <property type="match status" value="1"/>
</dbReference>
<dbReference type="InterPro" id="IPR058245">
    <property type="entry name" value="NreC/VraR/RcsB-like_REC"/>
</dbReference>
<dbReference type="SUPFAM" id="SSF52172">
    <property type="entry name" value="CheY-like"/>
    <property type="match status" value="1"/>
</dbReference>
<comment type="caution">
    <text evidence="6">The sequence shown here is derived from an EMBL/GenBank/DDBJ whole genome shotgun (WGS) entry which is preliminary data.</text>
</comment>
<keyword evidence="7" id="KW-1185">Reference proteome</keyword>
<dbReference type="GO" id="GO:0003677">
    <property type="term" value="F:DNA binding"/>
    <property type="evidence" value="ECO:0007669"/>
    <property type="project" value="UniProtKB-KW"/>
</dbReference>
<dbReference type="Proteomes" id="UP000305539">
    <property type="component" value="Unassembled WGS sequence"/>
</dbReference>
<feature type="domain" description="Response regulatory" evidence="5">
    <location>
        <begin position="5"/>
        <end position="125"/>
    </location>
</feature>
<dbReference type="Pfam" id="PF00072">
    <property type="entry name" value="Response_reg"/>
    <property type="match status" value="1"/>
</dbReference>
<dbReference type="RefSeq" id="WP_136893136.1">
    <property type="nucleotide sequence ID" value="NZ_SWJE01000003.1"/>
</dbReference>
<keyword evidence="2" id="KW-0238">DNA-binding</keyword>
<protein>
    <submittedName>
        <fullName evidence="6">Response regulator transcription factor</fullName>
    </submittedName>
</protein>
<dbReference type="PRINTS" id="PR00038">
    <property type="entry name" value="HTHLUXR"/>
</dbReference>
<dbReference type="PROSITE" id="PS50043">
    <property type="entry name" value="HTH_LUXR_2"/>
    <property type="match status" value="1"/>
</dbReference>
<dbReference type="SMART" id="SM00421">
    <property type="entry name" value="HTH_LUXR"/>
    <property type="match status" value="1"/>
</dbReference>
<dbReference type="PANTHER" id="PTHR43214:SF17">
    <property type="entry name" value="TRANSCRIPTIONAL REGULATORY PROTEIN RCSB"/>
    <property type="match status" value="1"/>
</dbReference>
<sequence>MTTRLIGLADDYPVIIDALAGKLAQAGGFGVAFQARTGEQLLQALKDKPCELLVTDYSMKQGTLGGDGLAMVERVLRQCPGLKVVVFTMLSNRALFSQLTKLGVHGIVSKNDQMSEVLAAIRAIDANSAPPYCSPSVREQVAMPAVGNAPLQRLSPSEREVARLFAEGKTLDEIAAHLHRAKSTIATHKQNAMQKLGIANNADLICYAYEVGIV</sequence>
<evidence type="ECO:0000259" key="4">
    <source>
        <dbReference type="PROSITE" id="PS50043"/>
    </source>
</evidence>
<dbReference type="Gene3D" id="1.10.10.10">
    <property type="entry name" value="Winged helix-like DNA-binding domain superfamily/Winged helix DNA-binding domain"/>
    <property type="match status" value="1"/>
</dbReference>
<evidence type="ECO:0000313" key="6">
    <source>
        <dbReference type="EMBL" id="TKC91021.1"/>
    </source>
</evidence>
<organism evidence="6 7">
    <name type="scientific">Trinickia terrae</name>
    <dbReference type="NCBI Taxonomy" id="2571161"/>
    <lineage>
        <taxon>Bacteria</taxon>
        <taxon>Pseudomonadati</taxon>
        <taxon>Pseudomonadota</taxon>
        <taxon>Betaproteobacteria</taxon>
        <taxon>Burkholderiales</taxon>
        <taxon>Burkholderiaceae</taxon>
        <taxon>Trinickia</taxon>
    </lineage>
</organism>
<dbReference type="GO" id="GO:0000160">
    <property type="term" value="P:phosphorelay signal transduction system"/>
    <property type="evidence" value="ECO:0007669"/>
    <property type="project" value="InterPro"/>
</dbReference>
<dbReference type="InterPro" id="IPR016032">
    <property type="entry name" value="Sig_transdc_resp-reg_C-effctor"/>
</dbReference>
<dbReference type="InterPro" id="IPR000792">
    <property type="entry name" value="Tscrpt_reg_LuxR_C"/>
</dbReference>
<dbReference type="Pfam" id="PF00196">
    <property type="entry name" value="GerE"/>
    <property type="match status" value="1"/>
</dbReference>
<dbReference type="SUPFAM" id="SSF46894">
    <property type="entry name" value="C-terminal effector domain of the bipartite response regulators"/>
    <property type="match status" value="1"/>
</dbReference>
<evidence type="ECO:0000256" key="2">
    <source>
        <dbReference type="ARBA" id="ARBA00023125"/>
    </source>
</evidence>
<evidence type="ECO:0000259" key="5">
    <source>
        <dbReference type="PROSITE" id="PS50110"/>
    </source>
</evidence>
<name>A0A4U1IBR4_9BURK</name>
<feature type="modified residue" description="4-aspartylphosphate" evidence="3">
    <location>
        <position position="56"/>
    </location>
</feature>
<dbReference type="EMBL" id="SWJE01000003">
    <property type="protein sequence ID" value="TKC91021.1"/>
    <property type="molecule type" value="Genomic_DNA"/>
</dbReference>
<dbReference type="InterPro" id="IPR011006">
    <property type="entry name" value="CheY-like_superfamily"/>
</dbReference>
<dbReference type="InterPro" id="IPR036388">
    <property type="entry name" value="WH-like_DNA-bd_sf"/>
</dbReference>
<accession>A0A4U1IBR4</accession>
<dbReference type="OrthoDB" id="8585266at2"/>
<evidence type="ECO:0000256" key="3">
    <source>
        <dbReference type="PROSITE-ProRule" id="PRU00169"/>
    </source>
</evidence>
<dbReference type="AlphaFoldDB" id="A0A4U1IBR4"/>
<dbReference type="InterPro" id="IPR001789">
    <property type="entry name" value="Sig_transdc_resp-reg_receiver"/>
</dbReference>
<dbReference type="InterPro" id="IPR039420">
    <property type="entry name" value="WalR-like"/>
</dbReference>
<dbReference type="PANTHER" id="PTHR43214">
    <property type="entry name" value="TWO-COMPONENT RESPONSE REGULATOR"/>
    <property type="match status" value="1"/>
</dbReference>
<dbReference type="GO" id="GO:0006355">
    <property type="term" value="P:regulation of DNA-templated transcription"/>
    <property type="evidence" value="ECO:0007669"/>
    <property type="project" value="InterPro"/>
</dbReference>
<dbReference type="Gene3D" id="3.40.50.2300">
    <property type="match status" value="1"/>
</dbReference>
<evidence type="ECO:0000256" key="1">
    <source>
        <dbReference type="ARBA" id="ARBA00022553"/>
    </source>
</evidence>